<keyword evidence="2 4" id="KW-0328">Glycosyltransferase</keyword>
<evidence type="ECO:0000256" key="1">
    <source>
        <dbReference type="ARBA" id="ARBA00006739"/>
    </source>
</evidence>
<organism evidence="4 5">
    <name type="scientific">Nitratidesulfovibrio liaohensis</name>
    <dbReference type="NCBI Taxonomy" id="2604158"/>
    <lineage>
        <taxon>Bacteria</taxon>
        <taxon>Pseudomonadati</taxon>
        <taxon>Thermodesulfobacteriota</taxon>
        <taxon>Desulfovibrionia</taxon>
        <taxon>Desulfovibrionales</taxon>
        <taxon>Desulfovibrionaceae</taxon>
        <taxon>Nitratidesulfovibrio</taxon>
    </lineage>
</organism>
<protein>
    <submittedName>
        <fullName evidence="4">Glycosyltransferase</fullName>
        <ecNumber evidence="4">2.4.-.-</ecNumber>
    </submittedName>
</protein>
<dbReference type="PANTHER" id="PTHR43179">
    <property type="entry name" value="RHAMNOSYLTRANSFERASE WBBL"/>
    <property type="match status" value="1"/>
</dbReference>
<sequence>MAQPHGFPAPHPAQVTALLATLMDRVPLWECGAMGADNQFRLARGAIENAGGDPGMVAAGVGMALWGWRDNPLDTRLAALLRAIMDDAPQAFAPPLRELVAHLHDRMRVPADFGALDAALAVHQTPHDGPATAPAQVVLDVVLPRLADPVHGLFWLARGVEWCVRHEKSVVASTNGTAHVTSPALPVADDATLETLLRAALSTPLALPETVARRLRAEWAVRRLDTAEALRRLEQLAEQDAAPTGASPFAPWYALRRAELLVRLDRSVGPDQPNRPDQSNRPGHASDAAALLLPLWREAPYHPNLTLALHDLLYPLPAPPADMAPPAILLYTWNKRDLAAQTLRSLRTAGFRGAPVFALDNGSQDGTEDMFRAMAADWGSPFSVVRLPVNVGAPAARNWLLSLPEVRQRDHAVFLDDDVLLNPGWLDGLLAVAYARPGWGAIGCAVTDHTPPHTLQCADFFALPPEMGTRSFADLDEHWHIHGNSAGSADTLLTAYTRPCLSVSGCCHMVSMTSVQQVGAFDVRFTPSQFDDLERDIRCTLAGLPVWYAGTVRVRHMQHSSLRQATSRARSAHIFGNRIKLEHLHPANKARQAREASAALARQDLLRKAAALAAFPAPGAG</sequence>
<proteinExistence type="inferred from homology"/>
<name>A0ABY9R143_9BACT</name>
<dbReference type="EMBL" id="CP133659">
    <property type="protein sequence ID" value="WMW65466.1"/>
    <property type="molecule type" value="Genomic_DNA"/>
</dbReference>
<reference evidence="4" key="1">
    <citation type="submission" date="2023-09" db="EMBL/GenBank/DDBJ databases">
        <authorList>
            <consortium name="CW5 consortium"/>
            <person name="Lu C.-W."/>
        </authorList>
    </citation>
    <scope>NUCLEOTIDE SEQUENCE</scope>
    <source>
        <strain evidence="4">KPS</strain>
    </source>
</reference>
<dbReference type="Pfam" id="PF13641">
    <property type="entry name" value="Glyco_tranf_2_3"/>
    <property type="match status" value="1"/>
</dbReference>
<dbReference type="Gene3D" id="3.90.550.10">
    <property type="entry name" value="Spore Coat Polysaccharide Biosynthesis Protein SpsA, Chain A"/>
    <property type="match status" value="1"/>
</dbReference>
<accession>A0ABY9R143</accession>
<keyword evidence="5" id="KW-1185">Reference proteome</keyword>
<evidence type="ECO:0000256" key="3">
    <source>
        <dbReference type="ARBA" id="ARBA00022679"/>
    </source>
</evidence>
<dbReference type="Proteomes" id="UP001180616">
    <property type="component" value="Chromosome"/>
</dbReference>
<dbReference type="SUPFAM" id="SSF53448">
    <property type="entry name" value="Nucleotide-diphospho-sugar transferases"/>
    <property type="match status" value="1"/>
</dbReference>
<keyword evidence="3 4" id="KW-0808">Transferase</keyword>
<dbReference type="RefSeq" id="WP_309541464.1">
    <property type="nucleotide sequence ID" value="NZ_CP133659.1"/>
</dbReference>
<evidence type="ECO:0000313" key="5">
    <source>
        <dbReference type="Proteomes" id="UP001180616"/>
    </source>
</evidence>
<dbReference type="PANTHER" id="PTHR43179:SF12">
    <property type="entry name" value="GALACTOFURANOSYLTRANSFERASE GLFT2"/>
    <property type="match status" value="1"/>
</dbReference>
<gene>
    <name evidence="4" type="ORF">KPS_003599</name>
</gene>
<comment type="similarity">
    <text evidence="1">Belongs to the glycosyltransferase 2 family.</text>
</comment>
<evidence type="ECO:0000313" key="4">
    <source>
        <dbReference type="EMBL" id="WMW65466.1"/>
    </source>
</evidence>
<dbReference type="GO" id="GO:0016757">
    <property type="term" value="F:glycosyltransferase activity"/>
    <property type="evidence" value="ECO:0007669"/>
    <property type="project" value="UniProtKB-KW"/>
</dbReference>
<dbReference type="EC" id="2.4.-.-" evidence="4"/>
<evidence type="ECO:0000256" key="2">
    <source>
        <dbReference type="ARBA" id="ARBA00022676"/>
    </source>
</evidence>
<dbReference type="InterPro" id="IPR029044">
    <property type="entry name" value="Nucleotide-diphossugar_trans"/>
</dbReference>